<dbReference type="HOGENOM" id="CLU_013985_42_2_11"/>
<name>E4N812_KITSK</name>
<accession>E4N812</accession>
<keyword evidence="2" id="KW-0808">Transferase</keyword>
<keyword evidence="2" id="KW-0012">Acyltransferase</keyword>
<dbReference type="PANTHER" id="PTHR43138">
    <property type="entry name" value="ACETYLTRANSFERASE, GNAT FAMILY"/>
    <property type="match status" value="1"/>
</dbReference>
<dbReference type="InterPro" id="IPR000182">
    <property type="entry name" value="GNAT_dom"/>
</dbReference>
<evidence type="ECO:0000313" key="2">
    <source>
        <dbReference type="EMBL" id="BAJ27343.1"/>
    </source>
</evidence>
<dbReference type="SUPFAM" id="SSF55729">
    <property type="entry name" value="Acyl-CoA N-acyltransferases (Nat)"/>
    <property type="match status" value="1"/>
</dbReference>
<dbReference type="PATRIC" id="fig|452652.3.peg.1516"/>
<dbReference type="GO" id="GO:0016747">
    <property type="term" value="F:acyltransferase activity, transferring groups other than amino-acyl groups"/>
    <property type="evidence" value="ECO:0007669"/>
    <property type="project" value="InterPro"/>
</dbReference>
<keyword evidence="3" id="KW-1185">Reference proteome</keyword>
<dbReference type="Gene3D" id="3.40.630.30">
    <property type="match status" value="1"/>
</dbReference>
<feature type="domain" description="N-acetyltransferase" evidence="1">
    <location>
        <begin position="1"/>
        <end position="163"/>
    </location>
</feature>
<dbReference type="AlphaFoldDB" id="E4N812"/>
<sequence>MEIREATPQDWSAVWPFFRRVIAAGETFTYPTDLTSDTARDWWLLDAPNRTVVAVDEAAGTVLGTAKMNNNQWGNGGHVASASFLVDPDHAGRGTGRALCVEALRWAREQGFRAMQFNAVVASNAPAVGLYRSLGFTVVGTVPEGFHHPRHGYVDLYVMHRPL</sequence>
<dbReference type="eggNOG" id="COG1247">
    <property type="taxonomic scope" value="Bacteria"/>
</dbReference>
<dbReference type="RefSeq" id="WP_014134661.1">
    <property type="nucleotide sequence ID" value="NC_016109.1"/>
</dbReference>
<dbReference type="InterPro" id="IPR016181">
    <property type="entry name" value="Acyl_CoA_acyltransferase"/>
</dbReference>
<gene>
    <name evidence="2" type="ordered locus">KSE_15160</name>
</gene>
<evidence type="ECO:0000313" key="3">
    <source>
        <dbReference type="Proteomes" id="UP000007076"/>
    </source>
</evidence>
<dbReference type="PANTHER" id="PTHR43138:SF1">
    <property type="entry name" value="N-ACETYLTRANSFERASE ACA1"/>
    <property type="match status" value="1"/>
</dbReference>
<evidence type="ECO:0000259" key="1">
    <source>
        <dbReference type="PROSITE" id="PS51186"/>
    </source>
</evidence>
<dbReference type="Proteomes" id="UP000007076">
    <property type="component" value="Chromosome"/>
</dbReference>
<dbReference type="CDD" id="cd04301">
    <property type="entry name" value="NAT_SF"/>
    <property type="match status" value="1"/>
</dbReference>
<proteinExistence type="predicted"/>
<protein>
    <submittedName>
        <fullName evidence="2">Putative acetyltransferase</fullName>
        <ecNumber evidence="2">2.3.1.-</ecNumber>
    </submittedName>
</protein>
<dbReference type="Pfam" id="PF00583">
    <property type="entry name" value="Acetyltransf_1"/>
    <property type="match status" value="1"/>
</dbReference>
<organism evidence="2 3">
    <name type="scientific">Kitasatospora setae (strain ATCC 33774 / DSM 43861 / JCM 3304 / KCC A-0304 / NBRC 14216 / KM-6054)</name>
    <name type="common">Streptomyces setae</name>
    <dbReference type="NCBI Taxonomy" id="452652"/>
    <lineage>
        <taxon>Bacteria</taxon>
        <taxon>Bacillati</taxon>
        <taxon>Actinomycetota</taxon>
        <taxon>Actinomycetes</taxon>
        <taxon>Kitasatosporales</taxon>
        <taxon>Streptomycetaceae</taxon>
        <taxon>Kitasatospora</taxon>
    </lineage>
</organism>
<dbReference type="EMBL" id="AP010968">
    <property type="protein sequence ID" value="BAJ27343.1"/>
    <property type="molecule type" value="Genomic_DNA"/>
</dbReference>
<dbReference type="PROSITE" id="PS51186">
    <property type="entry name" value="GNAT"/>
    <property type="match status" value="1"/>
</dbReference>
<dbReference type="EC" id="2.3.1.-" evidence="2"/>
<dbReference type="KEGG" id="ksk:KSE_15160"/>
<reference evidence="2 3" key="1">
    <citation type="journal article" date="2010" name="DNA Res.">
        <title>Genome sequence of Kitasatospora setae NBRC 14216T: an evolutionary snapshot of the family Streptomycetaceae.</title>
        <authorList>
            <person name="Ichikawa N."/>
            <person name="Oguchi A."/>
            <person name="Ikeda H."/>
            <person name="Ishikawa J."/>
            <person name="Kitani S."/>
            <person name="Watanabe Y."/>
            <person name="Nakamura S."/>
            <person name="Katano Y."/>
            <person name="Kishi E."/>
            <person name="Sasagawa M."/>
            <person name="Ankai A."/>
            <person name="Fukui S."/>
            <person name="Hashimoto Y."/>
            <person name="Kamata S."/>
            <person name="Otoguro M."/>
            <person name="Tanikawa S."/>
            <person name="Nihira T."/>
            <person name="Horinouchi S."/>
            <person name="Ohnishi Y."/>
            <person name="Hayakawa M."/>
            <person name="Kuzuyama T."/>
            <person name="Arisawa A."/>
            <person name="Nomoto F."/>
            <person name="Miura H."/>
            <person name="Takahashi Y."/>
            <person name="Fujita N."/>
        </authorList>
    </citation>
    <scope>NUCLEOTIDE SEQUENCE [LARGE SCALE GENOMIC DNA]</scope>
    <source>
        <strain evidence="3">ATCC 33774 / DSM 43861 / JCM 3304 / KCC A-0304 / NBRC 14216 / KM-6054</strain>
    </source>
</reference>
<dbReference type="InterPro" id="IPR052742">
    <property type="entry name" value="Mito_N-acetyltransferase"/>
</dbReference>